<dbReference type="Proteomes" id="UP001157502">
    <property type="component" value="Chromosome 26"/>
</dbReference>
<protein>
    <submittedName>
        <fullName evidence="1">Uncharacterized protein</fullName>
    </submittedName>
</protein>
<dbReference type="EMBL" id="CM055753">
    <property type="protein sequence ID" value="KAJ7991349.1"/>
    <property type="molecule type" value="Genomic_DNA"/>
</dbReference>
<gene>
    <name evidence="1" type="ORF">DPEC_G00282880</name>
</gene>
<evidence type="ECO:0000313" key="1">
    <source>
        <dbReference type="EMBL" id="KAJ7991349.1"/>
    </source>
</evidence>
<comment type="caution">
    <text evidence="1">The sequence shown here is derived from an EMBL/GenBank/DDBJ whole genome shotgun (WGS) entry which is preliminary data.</text>
</comment>
<name>A0ACC2FIZ2_DALPE</name>
<sequence length="252" mass="29615">MKRDVKDCWVNNYNPHLLTAWNANIQYILDEYGCIMYMLSYISKPESEMSVYLKTIVKEMSPENETEREEMKGVLQAYSKHREVSAQESVARTCGLKMKSCSREVVFLQTGENPLKMRLPLRAWQNKRADSENVWMTGIPEKYRARPQTPEFDHVSGRVCITLQDCLRQGNRRLQAFQAILNNMEMIQKRTRGKDAIIRYARFSEKKDPENFYGRLLKLYVPHRSESSLKTEMFPTHHEFYKDACVRLPGAQ</sequence>
<proteinExistence type="predicted"/>
<accession>A0ACC2FIZ2</accession>
<keyword evidence="2" id="KW-1185">Reference proteome</keyword>
<evidence type="ECO:0000313" key="2">
    <source>
        <dbReference type="Proteomes" id="UP001157502"/>
    </source>
</evidence>
<reference evidence="1" key="1">
    <citation type="submission" date="2021-05" db="EMBL/GenBank/DDBJ databases">
        <authorList>
            <person name="Pan Q."/>
            <person name="Jouanno E."/>
            <person name="Zahm M."/>
            <person name="Klopp C."/>
            <person name="Cabau C."/>
            <person name="Louis A."/>
            <person name="Berthelot C."/>
            <person name="Parey E."/>
            <person name="Roest Crollius H."/>
            <person name="Montfort J."/>
            <person name="Robinson-Rechavi M."/>
            <person name="Bouchez O."/>
            <person name="Lampietro C."/>
            <person name="Lopez Roques C."/>
            <person name="Donnadieu C."/>
            <person name="Postlethwait J."/>
            <person name="Bobe J."/>
            <person name="Dillon D."/>
            <person name="Chandos A."/>
            <person name="von Hippel F."/>
            <person name="Guiguen Y."/>
        </authorList>
    </citation>
    <scope>NUCLEOTIDE SEQUENCE</scope>
    <source>
        <strain evidence="1">YG-Jan2019</strain>
    </source>
</reference>
<organism evidence="1 2">
    <name type="scientific">Dallia pectoralis</name>
    <name type="common">Alaska blackfish</name>
    <dbReference type="NCBI Taxonomy" id="75939"/>
    <lineage>
        <taxon>Eukaryota</taxon>
        <taxon>Metazoa</taxon>
        <taxon>Chordata</taxon>
        <taxon>Craniata</taxon>
        <taxon>Vertebrata</taxon>
        <taxon>Euteleostomi</taxon>
        <taxon>Actinopterygii</taxon>
        <taxon>Neopterygii</taxon>
        <taxon>Teleostei</taxon>
        <taxon>Protacanthopterygii</taxon>
        <taxon>Esociformes</taxon>
        <taxon>Umbridae</taxon>
        <taxon>Dallia</taxon>
    </lineage>
</organism>